<dbReference type="PANTHER" id="PTHR30026">
    <property type="entry name" value="OUTER MEMBRANE PROTEIN TOLC"/>
    <property type="match status" value="1"/>
</dbReference>
<dbReference type="GO" id="GO:1990281">
    <property type="term" value="C:efflux pump complex"/>
    <property type="evidence" value="ECO:0007669"/>
    <property type="project" value="TreeGrafter"/>
</dbReference>
<feature type="chain" id="PRO_5015647546" description="TolC family protein" evidence="8">
    <location>
        <begin position="24"/>
        <end position="239"/>
    </location>
</feature>
<evidence type="ECO:0000256" key="2">
    <source>
        <dbReference type="ARBA" id="ARBA00007613"/>
    </source>
</evidence>
<evidence type="ECO:0000256" key="6">
    <source>
        <dbReference type="ARBA" id="ARBA00023136"/>
    </source>
</evidence>
<proteinExistence type="inferred from homology"/>
<reference evidence="9 10" key="1">
    <citation type="submission" date="2018-03" db="EMBL/GenBank/DDBJ databases">
        <authorList>
            <person name="Keele B.F."/>
        </authorList>
    </citation>
    <scope>NUCLEOTIDE SEQUENCE [LARGE SCALE GENOMIC DNA]</scope>
    <source>
        <strain evidence="9 10">YL28-9</strain>
    </source>
</reference>
<evidence type="ECO:0000256" key="7">
    <source>
        <dbReference type="ARBA" id="ARBA00023237"/>
    </source>
</evidence>
<comment type="subcellular location">
    <subcellularLocation>
        <location evidence="1">Cell outer membrane</location>
    </subcellularLocation>
</comment>
<keyword evidence="6" id="KW-0472">Membrane</keyword>
<protein>
    <recommendedName>
        <fullName evidence="11">TolC family protein</fullName>
    </recommendedName>
</protein>
<feature type="signal peptide" evidence="8">
    <location>
        <begin position="1"/>
        <end position="23"/>
    </location>
</feature>
<dbReference type="InterPro" id="IPR003423">
    <property type="entry name" value="OMP_efflux"/>
</dbReference>
<evidence type="ECO:0000256" key="4">
    <source>
        <dbReference type="ARBA" id="ARBA00022452"/>
    </source>
</evidence>
<dbReference type="Proteomes" id="UP000240912">
    <property type="component" value="Unassembled WGS sequence"/>
</dbReference>
<dbReference type="AlphaFoldDB" id="A0A2T3HLU7"/>
<evidence type="ECO:0000256" key="8">
    <source>
        <dbReference type="SAM" id="SignalP"/>
    </source>
</evidence>
<evidence type="ECO:0000256" key="3">
    <source>
        <dbReference type="ARBA" id="ARBA00022448"/>
    </source>
</evidence>
<keyword evidence="10" id="KW-1185">Reference proteome</keyword>
<dbReference type="OrthoDB" id="793488at2"/>
<gene>
    <name evidence="9" type="ORF">C7T94_12465</name>
</gene>
<dbReference type="SUPFAM" id="SSF56954">
    <property type="entry name" value="Outer membrane efflux proteins (OEP)"/>
    <property type="match status" value="1"/>
</dbReference>
<evidence type="ECO:0000256" key="1">
    <source>
        <dbReference type="ARBA" id="ARBA00004442"/>
    </source>
</evidence>
<dbReference type="GO" id="GO:0009279">
    <property type="term" value="C:cell outer membrane"/>
    <property type="evidence" value="ECO:0007669"/>
    <property type="project" value="UniProtKB-SubCell"/>
</dbReference>
<evidence type="ECO:0000313" key="9">
    <source>
        <dbReference type="EMBL" id="PST83383.1"/>
    </source>
</evidence>
<accession>A0A2T3HLU7</accession>
<dbReference type="PANTHER" id="PTHR30026:SF20">
    <property type="entry name" value="OUTER MEMBRANE PROTEIN TOLC"/>
    <property type="match status" value="1"/>
</dbReference>
<sequence>MRSATRSIVCFTLLSAFCHLARAQESMMGEISLVYLEKLIATAKENYPRMKNFNDQVARAKLDIGRQSVSWLDFFNLSYVKQPQNNITVTNPITGAPESGSTLSPVLLNGFQFGVGVNIGTLFQKPYNVKQSRIDYRIAQTNREEYILTLESEVKRRYYQYIQSLEVLRIQTKGLVDIQNSFRDVRAKYEKGAATFSEYNSAMTTVSAQAQGKIAAEAAFLTAKVALEEMLGKRLEEVK</sequence>
<keyword evidence="3" id="KW-0813">Transport</keyword>
<keyword evidence="4" id="KW-1134">Transmembrane beta strand</keyword>
<evidence type="ECO:0008006" key="11">
    <source>
        <dbReference type="Google" id="ProtNLM"/>
    </source>
</evidence>
<dbReference type="Gene3D" id="1.20.1600.10">
    <property type="entry name" value="Outer membrane efflux proteins (OEP)"/>
    <property type="match status" value="1"/>
</dbReference>
<name>A0A2T3HLU7_9SPHI</name>
<comment type="caution">
    <text evidence="9">The sequence shown here is derived from an EMBL/GenBank/DDBJ whole genome shotgun (WGS) entry which is preliminary data.</text>
</comment>
<evidence type="ECO:0000256" key="5">
    <source>
        <dbReference type="ARBA" id="ARBA00022692"/>
    </source>
</evidence>
<evidence type="ECO:0000313" key="10">
    <source>
        <dbReference type="Proteomes" id="UP000240912"/>
    </source>
</evidence>
<keyword evidence="7" id="KW-0998">Cell outer membrane</keyword>
<dbReference type="Pfam" id="PF02321">
    <property type="entry name" value="OEP"/>
    <property type="match status" value="1"/>
</dbReference>
<keyword evidence="8" id="KW-0732">Signal</keyword>
<comment type="similarity">
    <text evidence="2">Belongs to the outer membrane factor (OMF) (TC 1.B.17) family.</text>
</comment>
<dbReference type="GO" id="GO:0015288">
    <property type="term" value="F:porin activity"/>
    <property type="evidence" value="ECO:0007669"/>
    <property type="project" value="TreeGrafter"/>
</dbReference>
<keyword evidence="5" id="KW-0812">Transmembrane</keyword>
<organism evidence="9 10">
    <name type="scientific">Pedobacter yulinensis</name>
    <dbReference type="NCBI Taxonomy" id="2126353"/>
    <lineage>
        <taxon>Bacteria</taxon>
        <taxon>Pseudomonadati</taxon>
        <taxon>Bacteroidota</taxon>
        <taxon>Sphingobacteriia</taxon>
        <taxon>Sphingobacteriales</taxon>
        <taxon>Sphingobacteriaceae</taxon>
        <taxon>Pedobacter</taxon>
    </lineage>
</organism>
<dbReference type="GO" id="GO:0015562">
    <property type="term" value="F:efflux transmembrane transporter activity"/>
    <property type="evidence" value="ECO:0007669"/>
    <property type="project" value="InterPro"/>
</dbReference>
<dbReference type="EMBL" id="PYLS01000005">
    <property type="protein sequence ID" value="PST83383.1"/>
    <property type="molecule type" value="Genomic_DNA"/>
</dbReference>
<dbReference type="InterPro" id="IPR051906">
    <property type="entry name" value="TolC-like"/>
</dbReference>